<proteinExistence type="predicted"/>
<sequence>MWEPEEPSDSCSDPSFVRDEYWGGGDQNNEGCCPFLTLHPVDPAFYFPSGVSLLLPSLQPISEDPWCESDPSCDRLQLMRNRDWKQIHEDSRDVIPTYGEDECLSSYIGGAQLWSDTRLPCSVGSCALLRKISFTRYTSSLVDGKFSRFLDSLLRV</sequence>
<evidence type="ECO:0000313" key="2">
    <source>
        <dbReference type="Proteomes" id="UP001214576"/>
    </source>
</evidence>
<keyword evidence="2" id="KW-1185">Reference proteome</keyword>
<gene>
    <name evidence="1" type="ORF">MG293_012663</name>
</gene>
<name>A0AAD4U5Z8_OVIAM</name>
<dbReference type="AlphaFoldDB" id="A0AAD4U5Z8"/>
<dbReference type="EMBL" id="JAKZEL010000014">
    <property type="protein sequence ID" value="KAI4537800.1"/>
    <property type="molecule type" value="Genomic_DNA"/>
</dbReference>
<reference evidence="1" key="1">
    <citation type="submission" date="2022-03" db="EMBL/GenBank/DDBJ databases">
        <title>Genomic analyses of argali, domestic sheep and their hybrids provide insights into chromosomal evolution, heterosis and genetic basis of agronomic traits.</title>
        <authorList>
            <person name="Li M."/>
        </authorList>
    </citation>
    <scope>NUCLEOTIDE SEQUENCE</scope>
    <source>
        <strain evidence="1">CAU-MHL-2022a</strain>
        <tissue evidence="1">Skin</tissue>
    </source>
</reference>
<evidence type="ECO:0000313" key="1">
    <source>
        <dbReference type="EMBL" id="KAI4537800.1"/>
    </source>
</evidence>
<dbReference type="Proteomes" id="UP001214576">
    <property type="component" value="Unassembled WGS sequence"/>
</dbReference>
<organism evidence="1 2">
    <name type="scientific">Ovis ammon polii</name>
    <dbReference type="NCBI Taxonomy" id="230172"/>
    <lineage>
        <taxon>Eukaryota</taxon>
        <taxon>Metazoa</taxon>
        <taxon>Chordata</taxon>
        <taxon>Craniata</taxon>
        <taxon>Vertebrata</taxon>
        <taxon>Euteleostomi</taxon>
        <taxon>Mammalia</taxon>
        <taxon>Eutheria</taxon>
        <taxon>Laurasiatheria</taxon>
        <taxon>Artiodactyla</taxon>
        <taxon>Ruminantia</taxon>
        <taxon>Pecora</taxon>
        <taxon>Bovidae</taxon>
        <taxon>Caprinae</taxon>
        <taxon>Ovis</taxon>
    </lineage>
</organism>
<accession>A0AAD4U5Z8</accession>
<protein>
    <submittedName>
        <fullName evidence="1">Uncharacterized protein</fullName>
    </submittedName>
</protein>
<comment type="caution">
    <text evidence="1">The sequence shown here is derived from an EMBL/GenBank/DDBJ whole genome shotgun (WGS) entry which is preliminary data.</text>
</comment>